<evidence type="ECO:0000313" key="2">
    <source>
        <dbReference type="Proteomes" id="UP001164959"/>
    </source>
</evidence>
<dbReference type="RefSeq" id="WP_265363347.1">
    <property type="nucleotide sequence ID" value="NZ_CP110636.1"/>
</dbReference>
<accession>A0ABY6PE49</accession>
<dbReference type="Proteomes" id="UP001164959">
    <property type="component" value="Chromosome"/>
</dbReference>
<gene>
    <name evidence="1" type="ORF">OJ254_19520</name>
</gene>
<proteinExistence type="predicted"/>
<dbReference type="EMBL" id="CP110636">
    <property type="protein sequence ID" value="UZJ32061.1"/>
    <property type="molecule type" value="Genomic_DNA"/>
</dbReference>
<organism evidence="1 2">
    <name type="scientific">Streptomyces endophytica</name>
    <dbReference type="NCBI Taxonomy" id="2991496"/>
    <lineage>
        <taxon>Bacteria</taxon>
        <taxon>Bacillati</taxon>
        <taxon>Actinomycetota</taxon>
        <taxon>Actinomycetes</taxon>
        <taxon>Kitasatosporales</taxon>
        <taxon>Streptomycetaceae</taxon>
        <taxon>Streptomyces</taxon>
    </lineage>
</organism>
<dbReference type="Gene3D" id="3.30.530.20">
    <property type="match status" value="1"/>
</dbReference>
<keyword evidence="2" id="KW-1185">Reference proteome</keyword>
<dbReference type="CDD" id="cd07812">
    <property type="entry name" value="SRPBCC"/>
    <property type="match status" value="1"/>
</dbReference>
<dbReference type="InterPro" id="IPR023393">
    <property type="entry name" value="START-like_dom_sf"/>
</dbReference>
<name>A0ABY6PE49_9ACTN</name>
<reference evidence="1" key="1">
    <citation type="submission" date="2022-11" db="EMBL/GenBank/DDBJ databases">
        <title>Identification and genomic analyses of a novel endophytic actinobacterium Streptomyces endophytica sp. nov. with potential for biocontrol of Yam anthracnose.</title>
        <authorList>
            <person name="Huang X."/>
        </authorList>
    </citation>
    <scope>NUCLEOTIDE SEQUENCE</scope>
    <source>
        <strain evidence="1">HNM0140</strain>
    </source>
</reference>
<evidence type="ECO:0000313" key="1">
    <source>
        <dbReference type="EMBL" id="UZJ32061.1"/>
    </source>
</evidence>
<dbReference type="SUPFAM" id="SSF55961">
    <property type="entry name" value="Bet v1-like"/>
    <property type="match status" value="1"/>
</dbReference>
<protein>
    <submittedName>
        <fullName evidence="1">SRPBCC family protein</fullName>
    </submittedName>
</protein>
<sequence>MGVYNVHERVLPVPDAEAGLLIDGLSGTGDRLWPGRDWAPMVLDGPLAAGAAGGHGPVRYTVAAYVPGRWVRFAFTGPRGFDGFHEYTVHPLGPDRTLLRHTLAMRARGPARLSWPLAFRRLHDAALEDSLDRAERACTGRVARPARWSRSVRLLRRLVR</sequence>